<keyword evidence="8 11" id="KW-0119">Carbohydrate metabolism</keyword>
<evidence type="ECO:0000256" key="7">
    <source>
        <dbReference type="ARBA" id="ARBA00022801"/>
    </source>
</evidence>
<evidence type="ECO:0000256" key="5">
    <source>
        <dbReference type="ARBA" id="ARBA00022525"/>
    </source>
</evidence>
<evidence type="ECO:0000256" key="4">
    <source>
        <dbReference type="ARBA" id="ARBA00007495"/>
    </source>
</evidence>
<dbReference type="SMART" id="SM00633">
    <property type="entry name" value="Glyco_10"/>
    <property type="match status" value="1"/>
</dbReference>
<dbReference type="Pfam" id="PF00331">
    <property type="entry name" value="Glyco_hydro_10"/>
    <property type="match status" value="1"/>
</dbReference>
<keyword evidence="7 11" id="KW-0378">Hydrolase</keyword>
<feature type="compositionally biased region" description="Low complexity" evidence="12">
    <location>
        <begin position="446"/>
        <end position="461"/>
    </location>
</feature>
<reference evidence="14 15" key="1">
    <citation type="submission" date="2024-03" db="EMBL/GenBank/DDBJ databases">
        <title>A high-quality draft genome sequence of Diaporthe vaccinii, a causative agent of upright dieback and viscid rot disease in cranberry plants.</title>
        <authorList>
            <person name="Sarrasin M."/>
            <person name="Lang B.F."/>
            <person name="Burger G."/>
        </authorList>
    </citation>
    <scope>NUCLEOTIDE SEQUENCE [LARGE SCALE GENOMIC DNA]</scope>
    <source>
        <strain evidence="14 15">IS7</strain>
    </source>
</reference>
<keyword evidence="6" id="KW-0858">Xylan degradation</keyword>
<dbReference type="InterPro" id="IPR044846">
    <property type="entry name" value="GH10"/>
</dbReference>
<comment type="caution">
    <text evidence="14">The sequence shown here is derived from an EMBL/GenBank/DDBJ whole genome shotgun (WGS) entry which is preliminary data.</text>
</comment>
<dbReference type="PROSITE" id="PS51760">
    <property type="entry name" value="GH10_2"/>
    <property type="match status" value="1"/>
</dbReference>
<evidence type="ECO:0000256" key="6">
    <source>
        <dbReference type="ARBA" id="ARBA00022651"/>
    </source>
</evidence>
<dbReference type="SUPFAM" id="SSF51445">
    <property type="entry name" value="(Trans)glycosidases"/>
    <property type="match status" value="1"/>
</dbReference>
<evidence type="ECO:0000256" key="2">
    <source>
        <dbReference type="ARBA" id="ARBA00004613"/>
    </source>
</evidence>
<evidence type="ECO:0000256" key="1">
    <source>
        <dbReference type="ARBA" id="ARBA00000681"/>
    </source>
</evidence>
<feature type="compositionally biased region" description="Basic residues" evidence="12">
    <location>
        <begin position="463"/>
        <end position="474"/>
    </location>
</feature>
<comment type="pathway">
    <text evidence="3">Glycan degradation; xylan degradation.</text>
</comment>
<evidence type="ECO:0000256" key="11">
    <source>
        <dbReference type="RuleBase" id="RU361174"/>
    </source>
</evidence>
<evidence type="ECO:0000313" key="14">
    <source>
        <dbReference type="EMBL" id="KAL2293392.1"/>
    </source>
</evidence>
<dbReference type="EC" id="3.2.1.8" evidence="11"/>
<comment type="similarity">
    <text evidence="4 11">Belongs to the glycosyl hydrolase 10 (cellulase F) family.</text>
</comment>
<evidence type="ECO:0000256" key="8">
    <source>
        <dbReference type="ARBA" id="ARBA00023277"/>
    </source>
</evidence>
<dbReference type="InterPro" id="IPR017853">
    <property type="entry name" value="GH"/>
</dbReference>
<evidence type="ECO:0000256" key="3">
    <source>
        <dbReference type="ARBA" id="ARBA00004851"/>
    </source>
</evidence>
<dbReference type="PANTHER" id="PTHR31490:SF35">
    <property type="entry name" value="ENDO-1,4-BETA-XYLANASE"/>
    <property type="match status" value="1"/>
</dbReference>
<dbReference type="InterPro" id="IPR001000">
    <property type="entry name" value="GH10_dom"/>
</dbReference>
<keyword evidence="5" id="KW-0964">Secreted</keyword>
<comment type="subcellular location">
    <subcellularLocation>
        <location evidence="2">Secreted</location>
    </subcellularLocation>
</comment>
<dbReference type="PANTHER" id="PTHR31490">
    <property type="entry name" value="GLYCOSYL HYDROLASE"/>
    <property type="match status" value="1"/>
</dbReference>
<evidence type="ECO:0000256" key="10">
    <source>
        <dbReference type="ARBA" id="ARBA00023326"/>
    </source>
</evidence>
<proteinExistence type="inferred from homology"/>
<gene>
    <name evidence="14" type="ORF">FJTKL_05310</name>
</gene>
<sequence length="474" mass="49924">MRVYSITGLALSATTASAQLNQLAKAAGKSYFGTGTDNGELYDSAYVKITSSTENYGQLTPANGQKWDQTEPNQGTFSFANGDVVPNFAKKNQQVVRCHTLLYRSQLPSWVTSETWTAETLTSMLETHISNVAGHYKGQCYSWDVVNEAIDDDGEYRDTVFFQALGTDYIPLAFKAAAAADPDAKLYYNDYNIEATNAKQKKTVELVKLVKDAGERIDGVGLQGHFIVGSMSSQEDLESVMNEFVAAGVSEVAYTEFDVKFDSLPYDEAGLEQQAQDYTTVIKACLNVEACVGWTVWDWTDKYSWVPNTFPGQGGACLYDENLEPKPAFYSVSSVLAAATSSPVPTSASSGNVKASATHVISAVAGSASSASSANSTGVVAANQTQPTAARATPTTLATLPLSSSATEAVISASQAAATTGQGLAPTASALSSALVDTASAAADAAPTAADAASAARPSRVPCSKKRRSHARRA</sequence>
<evidence type="ECO:0000313" key="15">
    <source>
        <dbReference type="Proteomes" id="UP001600888"/>
    </source>
</evidence>
<dbReference type="EMBL" id="JBAWTH010000001">
    <property type="protein sequence ID" value="KAL2293392.1"/>
    <property type="molecule type" value="Genomic_DNA"/>
</dbReference>
<evidence type="ECO:0000256" key="9">
    <source>
        <dbReference type="ARBA" id="ARBA00023295"/>
    </source>
</evidence>
<dbReference type="Gene3D" id="3.20.20.80">
    <property type="entry name" value="Glycosidases"/>
    <property type="match status" value="1"/>
</dbReference>
<keyword evidence="9 11" id="KW-0326">Glycosidase</keyword>
<comment type="catalytic activity">
    <reaction evidence="1 11">
        <text>Endohydrolysis of (1-&gt;4)-beta-D-xylosidic linkages in xylans.</text>
        <dbReference type="EC" id="3.2.1.8"/>
    </reaction>
</comment>
<keyword evidence="15" id="KW-1185">Reference proteome</keyword>
<dbReference type="Proteomes" id="UP001600888">
    <property type="component" value="Unassembled WGS sequence"/>
</dbReference>
<keyword evidence="10 11" id="KW-0624">Polysaccharide degradation</keyword>
<accession>A0ABR4FFC9</accession>
<evidence type="ECO:0000256" key="12">
    <source>
        <dbReference type="SAM" id="MobiDB-lite"/>
    </source>
</evidence>
<name>A0ABR4FFC9_9PEZI</name>
<dbReference type="PRINTS" id="PR00134">
    <property type="entry name" value="GLHYDRLASE10"/>
</dbReference>
<protein>
    <recommendedName>
        <fullName evidence="11">Beta-xylanase</fullName>
        <ecNumber evidence="11">3.2.1.8</ecNumber>
    </recommendedName>
</protein>
<evidence type="ECO:0000259" key="13">
    <source>
        <dbReference type="PROSITE" id="PS51760"/>
    </source>
</evidence>
<feature type="region of interest" description="Disordered" evidence="12">
    <location>
        <begin position="446"/>
        <end position="474"/>
    </location>
</feature>
<organism evidence="14 15">
    <name type="scientific">Diaporthe vaccinii</name>
    <dbReference type="NCBI Taxonomy" id="105482"/>
    <lineage>
        <taxon>Eukaryota</taxon>
        <taxon>Fungi</taxon>
        <taxon>Dikarya</taxon>
        <taxon>Ascomycota</taxon>
        <taxon>Pezizomycotina</taxon>
        <taxon>Sordariomycetes</taxon>
        <taxon>Sordariomycetidae</taxon>
        <taxon>Diaporthales</taxon>
        <taxon>Diaporthaceae</taxon>
        <taxon>Diaporthe</taxon>
        <taxon>Diaporthe eres species complex</taxon>
    </lineage>
</organism>
<feature type="domain" description="GH10" evidence="13">
    <location>
        <begin position="17"/>
        <end position="335"/>
    </location>
</feature>